<dbReference type="GO" id="GO:0005524">
    <property type="term" value="F:ATP binding"/>
    <property type="evidence" value="ECO:0007669"/>
    <property type="project" value="UniProtKB-KW"/>
</dbReference>
<accession>A0A172RZ31</accession>
<dbReference type="SMART" id="SM00382">
    <property type="entry name" value="AAA"/>
    <property type="match status" value="2"/>
</dbReference>
<feature type="domain" description="ABC transporter" evidence="9">
    <location>
        <begin position="297"/>
        <end position="528"/>
    </location>
</feature>
<dbReference type="GO" id="GO:0016887">
    <property type="term" value="F:ATP hydrolysis activity"/>
    <property type="evidence" value="ECO:0007669"/>
    <property type="project" value="InterPro"/>
</dbReference>
<dbReference type="PANTHER" id="PTHR43553:SF24">
    <property type="entry name" value="ENERGY-COUPLING FACTOR TRANSPORTER ATP-BINDING PROTEIN ECFA1"/>
    <property type="match status" value="1"/>
</dbReference>
<evidence type="ECO:0000256" key="8">
    <source>
        <dbReference type="ARBA" id="ARBA00023136"/>
    </source>
</evidence>
<keyword evidence="4" id="KW-1003">Cell membrane</keyword>
<evidence type="ECO:0000313" key="11">
    <source>
        <dbReference type="Proteomes" id="UP000182975"/>
    </source>
</evidence>
<dbReference type="EMBL" id="FOEC01000005">
    <property type="protein sequence ID" value="SEO73975.1"/>
    <property type="molecule type" value="Genomic_DNA"/>
</dbReference>
<keyword evidence="5" id="KW-0547">Nucleotide-binding</keyword>
<dbReference type="PATRIC" id="fig|79604.3.peg.1485"/>
<dbReference type="InterPro" id="IPR017871">
    <property type="entry name" value="ABC_transporter-like_CS"/>
</dbReference>
<dbReference type="InterPro" id="IPR027417">
    <property type="entry name" value="P-loop_NTPase"/>
</dbReference>
<dbReference type="KEGG" id="ddt:AAY81_07370"/>
<dbReference type="AlphaFoldDB" id="A0A172RZ31"/>
<dbReference type="PROSITE" id="PS00211">
    <property type="entry name" value="ABC_TRANSPORTER_1"/>
    <property type="match status" value="1"/>
</dbReference>
<evidence type="ECO:0000256" key="1">
    <source>
        <dbReference type="ARBA" id="ARBA00004236"/>
    </source>
</evidence>
<dbReference type="Gene3D" id="3.40.50.300">
    <property type="entry name" value="P-loop containing nucleotide triphosphate hydrolases"/>
    <property type="match status" value="2"/>
</dbReference>
<gene>
    <name evidence="10" type="ORF">SAMN02910314_01040</name>
</gene>
<keyword evidence="7" id="KW-1278">Translocase</keyword>
<evidence type="ECO:0000256" key="5">
    <source>
        <dbReference type="ARBA" id="ARBA00022741"/>
    </source>
</evidence>
<keyword evidence="11" id="KW-1185">Reference proteome</keyword>
<dbReference type="InterPro" id="IPR003439">
    <property type="entry name" value="ABC_transporter-like_ATP-bd"/>
</dbReference>
<dbReference type="GO" id="GO:0043190">
    <property type="term" value="C:ATP-binding cassette (ABC) transporter complex"/>
    <property type="evidence" value="ECO:0007669"/>
    <property type="project" value="TreeGrafter"/>
</dbReference>
<dbReference type="NCBIfam" id="NF010167">
    <property type="entry name" value="PRK13648.1"/>
    <property type="match status" value="2"/>
</dbReference>
<sequence length="585" mass="63834">MITIRDFSFVYREGDAPTVSGVNLNIPKGAFVGITGPAGCGKSTLTYALNGIIPHCYPGDFYGSVQVDGLDTCEASLTDISRVVGSVCQDIDSQMVSSIVEDEILYGLENFGVPHSEIEERVSEALNDMGIAELRDRSIASLSGGQKQKVAIASILALQPRVLVLDEPTAELDPASSLQVFELLERYAREHETTVVVVEQKIALLARFASQLVIMNEGRIVFADEPRCVLTHANELANLGVNCPRATTLMNRLGYGVCRNVEEARNMLAEALPTPTHTATMQVERLSSPTHTQPTVLEFRNVHASYDEGTPILRGVSFTIREGEFVAFAGTNGAGKSTTMRLANGLLKPDSGTVLVSGKPTTHLQTSELAQRVGFLFQNPDRQICCPTVREELLFGFRALKKDESEAAKRVDAIIEEFGFNPDDDPFLLNRGTRQLLALASIVVLEPRVIILDEPTTGLDYRECEKVMGIIRRLHASGTTVIIVCHDMEVVADFAERVIVMNEGCVIGDGPTFAMLRSEETLQNAHMTPPQIVELSLTLPLARPDLANTTIARANTLDDMANAIDDIRVNQSMSSHEPATERSPR</sequence>
<proteinExistence type="inferred from homology"/>
<evidence type="ECO:0000256" key="6">
    <source>
        <dbReference type="ARBA" id="ARBA00022840"/>
    </source>
</evidence>
<evidence type="ECO:0000259" key="9">
    <source>
        <dbReference type="PROSITE" id="PS50893"/>
    </source>
</evidence>
<dbReference type="Pfam" id="PF00005">
    <property type="entry name" value="ABC_tran"/>
    <property type="match status" value="2"/>
</dbReference>
<evidence type="ECO:0000256" key="2">
    <source>
        <dbReference type="ARBA" id="ARBA00005417"/>
    </source>
</evidence>
<dbReference type="PROSITE" id="PS50893">
    <property type="entry name" value="ABC_TRANSPORTER_2"/>
    <property type="match status" value="2"/>
</dbReference>
<dbReference type="FunFam" id="3.40.50.300:FF:000224">
    <property type="entry name" value="Energy-coupling factor transporter ATP-binding protein EcfA"/>
    <property type="match status" value="2"/>
</dbReference>
<keyword evidence="6 10" id="KW-0067">ATP-binding</keyword>
<protein>
    <submittedName>
        <fullName evidence="10">Energy-coupling factor transport system ATP-binding protein</fullName>
    </submittedName>
</protein>
<dbReference type="CDD" id="cd03225">
    <property type="entry name" value="ABC_cobalt_CbiO_domain1"/>
    <property type="match status" value="2"/>
</dbReference>
<dbReference type="STRING" id="79604.AAY81_07370"/>
<comment type="subcellular location">
    <subcellularLocation>
        <location evidence="1">Cell membrane</location>
    </subcellularLocation>
</comment>
<name>A0A172RZ31_9ACTN</name>
<evidence type="ECO:0000256" key="3">
    <source>
        <dbReference type="ARBA" id="ARBA00022448"/>
    </source>
</evidence>
<dbReference type="RefSeq" id="WP_066663331.1">
    <property type="nucleotide sequence ID" value="NZ_CP011402.1"/>
</dbReference>
<organism evidence="10 11">
    <name type="scientific">Denitrobacterium detoxificans</name>
    <dbReference type="NCBI Taxonomy" id="79604"/>
    <lineage>
        <taxon>Bacteria</taxon>
        <taxon>Bacillati</taxon>
        <taxon>Actinomycetota</taxon>
        <taxon>Coriobacteriia</taxon>
        <taxon>Eggerthellales</taxon>
        <taxon>Eggerthellaceae</taxon>
        <taxon>Denitrobacterium</taxon>
    </lineage>
</organism>
<evidence type="ECO:0000256" key="7">
    <source>
        <dbReference type="ARBA" id="ARBA00022967"/>
    </source>
</evidence>
<dbReference type="PANTHER" id="PTHR43553">
    <property type="entry name" value="HEAVY METAL TRANSPORTER"/>
    <property type="match status" value="1"/>
</dbReference>
<reference evidence="11" key="1">
    <citation type="submission" date="2016-10" db="EMBL/GenBank/DDBJ databases">
        <authorList>
            <person name="Varghese N."/>
        </authorList>
    </citation>
    <scope>NUCLEOTIDE SEQUENCE [LARGE SCALE GENOMIC DNA]</scope>
    <source>
        <strain evidence="11">DSM 21843</strain>
    </source>
</reference>
<dbReference type="Proteomes" id="UP000182975">
    <property type="component" value="Unassembled WGS sequence"/>
</dbReference>
<dbReference type="InterPro" id="IPR003593">
    <property type="entry name" value="AAA+_ATPase"/>
</dbReference>
<feature type="domain" description="ABC transporter" evidence="9">
    <location>
        <begin position="2"/>
        <end position="242"/>
    </location>
</feature>
<comment type="similarity">
    <text evidence="2">Belongs to the ABC transporter superfamily.</text>
</comment>
<keyword evidence="3" id="KW-0813">Transport</keyword>
<dbReference type="InterPro" id="IPR015856">
    <property type="entry name" value="ABC_transpr_CbiO/EcfA_su"/>
</dbReference>
<evidence type="ECO:0000256" key="4">
    <source>
        <dbReference type="ARBA" id="ARBA00022475"/>
    </source>
</evidence>
<dbReference type="GO" id="GO:0042626">
    <property type="term" value="F:ATPase-coupled transmembrane transporter activity"/>
    <property type="evidence" value="ECO:0007669"/>
    <property type="project" value="TreeGrafter"/>
</dbReference>
<evidence type="ECO:0000313" key="10">
    <source>
        <dbReference type="EMBL" id="SEO73975.1"/>
    </source>
</evidence>
<dbReference type="InterPro" id="IPR050095">
    <property type="entry name" value="ECF_ABC_transporter_ATP-bd"/>
</dbReference>
<keyword evidence="8" id="KW-0472">Membrane</keyword>
<dbReference type="SUPFAM" id="SSF52540">
    <property type="entry name" value="P-loop containing nucleoside triphosphate hydrolases"/>
    <property type="match status" value="2"/>
</dbReference>
<dbReference type="OrthoDB" id="9806471at2"/>